<keyword evidence="5" id="KW-0238">DNA-binding</keyword>
<feature type="non-terminal residue" evidence="7">
    <location>
        <position position="203"/>
    </location>
</feature>
<dbReference type="PANTHER" id="PTHR11630:SF66">
    <property type="entry name" value="DNA REPLICATION LICENSING FACTOR MCM4"/>
    <property type="match status" value="1"/>
</dbReference>
<dbReference type="InterPro" id="IPR041562">
    <property type="entry name" value="MCM_lid"/>
</dbReference>
<dbReference type="Pfam" id="PF00493">
    <property type="entry name" value="MCM"/>
    <property type="match status" value="1"/>
</dbReference>
<proteinExistence type="inferred from homology"/>
<dbReference type="GO" id="GO:0005524">
    <property type="term" value="F:ATP binding"/>
    <property type="evidence" value="ECO:0007669"/>
    <property type="project" value="UniProtKB-KW"/>
</dbReference>
<dbReference type="GO" id="GO:0006260">
    <property type="term" value="P:DNA replication"/>
    <property type="evidence" value="ECO:0007669"/>
    <property type="project" value="UniProtKB-KW"/>
</dbReference>
<sequence>AMSEQSVTISKANIRMKMKVTAGALATANPIRGVFKNDEDLVKQFNLPLPIINRFDEIFVMRDHVNEISDEAIASKMVSKERGTIQSKYSKEFLKKFFAYIKNFKEPKIEEEIATRLKKLYSLLRRYKTSSININPRVNESILRLIKASAKIRLSDKVEEKDIERAINILSVSYYNLPDYSFFNKGKKNDREVLMKKSKEYRD</sequence>
<dbReference type="InterPro" id="IPR031327">
    <property type="entry name" value="MCM"/>
</dbReference>
<feature type="domain" description="MCM C-terminal AAA(+) ATPase" evidence="6">
    <location>
        <begin position="1"/>
        <end position="77"/>
    </location>
</feature>
<evidence type="ECO:0000256" key="1">
    <source>
        <dbReference type="ARBA" id="ARBA00008010"/>
    </source>
</evidence>
<dbReference type="AlphaFoldDB" id="X1IZI8"/>
<gene>
    <name evidence="7" type="ORF">S03H2_65600</name>
</gene>
<dbReference type="SUPFAM" id="SSF52540">
    <property type="entry name" value="P-loop containing nucleoside triphosphate hydrolases"/>
    <property type="match status" value="1"/>
</dbReference>
<reference evidence="7" key="1">
    <citation type="journal article" date="2014" name="Front. Microbiol.">
        <title>High frequency of phylogenetically diverse reductive dehalogenase-homologous genes in deep subseafloor sedimentary metagenomes.</title>
        <authorList>
            <person name="Kawai M."/>
            <person name="Futagami T."/>
            <person name="Toyoda A."/>
            <person name="Takaki Y."/>
            <person name="Nishi S."/>
            <person name="Hori S."/>
            <person name="Arai W."/>
            <person name="Tsubouchi T."/>
            <person name="Morono Y."/>
            <person name="Uchiyama I."/>
            <person name="Ito T."/>
            <person name="Fujiyama A."/>
            <person name="Inagaki F."/>
            <person name="Takami H."/>
        </authorList>
    </citation>
    <scope>NUCLEOTIDE SEQUENCE</scope>
    <source>
        <strain evidence="7">Expedition CK06-06</strain>
    </source>
</reference>
<evidence type="ECO:0000256" key="4">
    <source>
        <dbReference type="ARBA" id="ARBA00022840"/>
    </source>
</evidence>
<evidence type="ECO:0000256" key="3">
    <source>
        <dbReference type="ARBA" id="ARBA00022741"/>
    </source>
</evidence>
<keyword evidence="4" id="KW-0067">ATP-binding</keyword>
<dbReference type="PANTHER" id="PTHR11630">
    <property type="entry name" value="DNA REPLICATION LICENSING FACTOR MCM FAMILY MEMBER"/>
    <property type="match status" value="1"/>
</dbReference>
<evidence type="ECO:0000313" key="7">
    <source>
        <dbReference type="EMBL" id="GAH87886.1"/>
    </source>
</evidence>
<keyword evidence="3" id="KW-0547">Nucleotide-binding</keyword>
<protein>
    <recommendedName>
        <fullName evidence="6">MCM C-terminal AAA(+) ATPase domain-containing protein</fullName>
    </recommendedName>
</protein>
<comment type="similarity">
    <text evidence="1">Belongs to the MCM family.</text>
</comment>
<evidence type="ECO:0000256" key="5">
    <source>
        <dbReference type="ARBA" id="ARBA00023125"/>
    </source>
</evidence>
<accession>X1IZI8</accession>
<dbReference type="EMBL" id="BARU01042735">
    <property type="protein sequence ID" value="GAH87886.1"/>
    <property type="molecule type" value="Genomic_DNA"/>
</dbReference>
<comment type="caution">
    <text evidence="7">The sequence shown here is derived from an EMBL/GenBank/DDBJ whole genome shotgun (WGS) entry which is preliminary data.</text>
</comment>
<organism evidence="7">
    <name type="scientific">marine sediment metagenome</name>
    <dbReference type="NCBI Taxonomy" id="412755"/>
    <lineage>
        <taxon>unclassified sequences</taxon>
        <taxon>metagenomes</taxon>
        <taxon>ecological metagenomes</taxon>
    </lineage>
</organism>
<dbReference type="PROSITE" id="PS50051">
    <property type="entry name" value="MCM_2"/>
    <property type="match status" value="1"/>
</dbReference>
<dbReference type="GO" id="GO:0003677">
    <property type="term" value="F:DNA binding"/>
    <property type="evidence" value="ECO:0007669"/>
    <property type="project" value="UniProtKB-KW"/>
</dbReference>
<evidence type="ECO:0000256" key="2">
    <source>
        <dbReference type="ARBA" id="ARBA00022705"/>
    </source>
</evidence>
<dbReference type="InterPro" id="IPR001208">
    <property type="entry name" value="MCM_dom"/>
</dbReference>
<dbReference type="InterPro" id="IPR027417">
    <property type="entry name" value="P-loop_NTPase"/>
</dbReference>
<feature type="non-terminal residue" evidence="7">
    <location>
        <position position="1"/>
    </location>
</feature>
<name>X1IZI8_9ZZZZ</name>
<dbReference type="Gene3D" id="3.40.50.300">
    <property type="entry name" value="P-loop containing nucleotide triphosphate hydrolases"/>
    <property type="match status" value="1"/>
</dbReference>
<keyword evidence="2" id="KW-0235">DNA replication</keyword>
<dbReference type="Pfam" id="PF17855">
    <property type="entry name" value="MCM_lid"/>
    <property type="match status" value="1"/>
</dbReference>
<evidence type="ECO:0000259" key="6">
    <source>
        <dbReference type="PROSITE" id="PS50051"/>
    </source>
</evidence>